<feature type="region of interest" description="Disordered" evidence="10">
    <location>
        <begin position="1"/>
        <end position="27"/>
    </location>
</feature>
<keyword evidence="13" id="KW-1185">Reference proteome</keyword>
<keyword evidence="2" id="KW-0813">Transport</keyword>
<dbReference type="InterPro" id="IPR003439">
    <property type="entry name" value="ABC_transporter-like_ATP-bd"/>
</dbReference>
<dbReference type="Pfam" id="PF13732">
    <property type="entry name" value="DrrA1-3_C"/>
    <property type="match status" value="1"/>
</dbReference>
<organism evidence="12 13">
    <name type="scientific">Parafrankia soli</name>
    <dbReference type="NCBI Taxonomy" id="2599596"/>
    <lineage>
        <taxon>Bacteria</taxon>
        <taxon>Bacillati</taxon>
        <taxon>Actinomycetota</taxon>
        <taxon>Actinomycetes</taxon>
        <taxon>Frankiales</taxon>
        <taxon>Frankiaceae</taxon>
        <taxon>Parafrankia</taxon>
    </lineage>
</organism>
<dbReference type="RefSeq" id="WP_071066576.1">
    <property type="nucleotide sequence ID" value="NZ_MAXA01000257.1"/>
</dbReference>
<evidence type="ECO:0000256" key="6">
    <source>
        <dbReference type="ARBA" id="ARBA00022967"/>
    </source>
</evidence>
<gene>
    <name evidence="12" type="ORF">BBK14_07465</name>
</gene>
<dbReference type="GO" id="GO:0043215">
    <property type="term" value="P:daunorubicin transport"/>
    <property type="evidence" value="ECO:0007669"/>
    <property type="project" value="InterPro"/>
</dbReference>
<reference evidence="13" key="1">
    <citation type="submission" date="2016-07" db="EMBL/GenBank/DDBJ databases">
        <title>Frankia sp. NRRL B-16219 Genome sequencing.</title>
        <authorList>
            <person name="Ghodhbane-Gtari F."/>
            <person name="Swanson E."/>
            <person name="Gueddou A."/>
            <person name="Louati M."/>
            <person name="Nouioui I."/>
            <person name="Hezbri K."/>
            <person name="Abebe-Akele F."/>
            <person name="Simpson S."/>
            <person name="Morris K."/>
            <person name="Thomas K."/>
            <person name="Gtari M."/>
            <person name="Tisa L.S."/>
        </authorList>
    </citation>
    <scope>NUCLEOTIDE SEQUENCE [LARGE SCALE GENOMIC DNA]</scope>
    <source>
        <strain evidence="13">NRRL B-16219</strain>
    </source>
</reference>
<evidence type="ECO:0000256" key="1">
    <source>
        <dbReference type="ARBA" id="ARBA00004413"/>
    </source>
</evidence>
<dbReference type="GO" id="GO:0046677">
    <property type="term" value="P:response to antibiotic"/>
    <property type="evidence" value="ECO:0007669"/>
    <property type="project" value="UniProtKB-KW"/>
</dbReference>
<dbReference type="InterPro" id="IPR050763">
    <property type="entry name" value="ABC_transporter_ATP-binding"/>
</dbReference>
<proteinExistence type="inferred from homology"/>
<feature type="compositionally biased region" description="Gly residues" evidence="10">
    <location>
        <begin position="397"/>
        <end position="409"/>
    </location>
</feature>
<dbReference type="GO" id="GO:0016887">
    <property type="term" value="F:ATP hydrolysis activity"/>
    <property type="evidence" value="ECO:0007669"/>
    <property type="project" value="InterPro"/>
</dbReference>
<dbReference type="SUPFAM" id="SSF52540">
    <property type="entry name" value="P-loop containing nucleoside triphosphate hydrolases"/>
    <property type="match status" value="1"/>
</dbReference>
<comment type="similarity">
    <text evidence="9">Belongs to the ABC transporter superfamily. Drug exporter-1 (DrugE1) (TC 3.A.1.105) family.</text>
</comment>
<dbReference type="AlphaFoldDB" id="A0A1S1PJI1"/>
<keyword evidence="4" id="KW-0547">Nucleotide-binding</keyword>
<evidence type="ECO:0000256" key="2">
    <source>
        <dbReference type="ARBA" id="ARBA00022448"/>
    </source>
</evidence>
<dbReference type="InterPro" id="IPR005894">
    <property type="entry name" value="DrrA"/>
</dbReference>
<accession>A0A1S1PJI1</accession>
<sequence length="409" mass="42110">MAAPSKASAAPAAGATPRGAASPPDPTAAITVVDLHKSYPGRGRGARPVPALAGIGFTVPAGTVFGLLGPNGAGKSTTVKILSTLSRADSGTASIAGYDVRRDPGLVRRSIGLVTQKSGTDLDATGRENLWLQGRLYGLGGPRLTRRVDELLDRFDLGAAADRLARTYSGGMLRRLDVAVGLVHRPSVLFLDEPTTGLDPQARSAMWREIADLTADGLTILLTTHYLEEADRLAARVAIVEGGRVVVEGSPDTLRSELRGDSVNLELAAHPEGDRTHEGAEQAARVRELLAAVPGVLDVAVEGRQVRSRVSGGAATLPAVIAALDGAGLAVASATIARPSLDDVYLRHVGRRMRPEARSGDPDAAANPPDTPPTPDTPRTLGTAGQPGTTGQPGTAGEHGSGTGQGDVR</sequence>
<dbReference type="InterPro" id="IPR025302">
    <property type="entry name" value="DrrA1/2-like_C"/>
</dbReference>
<keyword evidence="6" id="KW-1278">Translocase</keyword>
<keyword evidence="3" id="KW-1003">Cell membrane</keyword>
<evidence type="ECO:0000313" key="12">
    <source>
        <dbReference type="EMBL" id="OHV21239.1"/>
    </source>
</evidence>
<dbReference type="GO" id="GO:1900753">
    <property type="term" value="P:doxorubicin transport"/>
    <property type="evidence" value="ECO:0007669"/>
    <property type="project" value="InterPro"/>
</dbReference>
<feature type="compositionally biased region" description="Low complexity" evidence="10">
    <location>
        <begin position="382"/>
        <end position="396"/>
    </location>
</feature>
<evidence type="ECO:0000256" key="3">
    <source>
        <dbReference type="ARBA" id="ARBA00022475"/>
    </source>
</evidence>
<protein>
    <submittedName>
        <fullName evidence="12">Multidrug ABC transporter ATP-binding protein</fullName>
    </submittedName>
</protein>
<dbReference type="Proteomes" id="UP000179769">
    <property type="component" value="Unassembled WGS sequence"/>
</dbReference>
<dbReference type="PROSITE" id="PS00211">
    <property type="entry name" value="ABC_TRANSPORTER_1"/>
    <property type="match status" value="1"/>
</dbReference>
<keyword evidence="8" id="KW-0046">Antibiotic resistance</keyword>
<evidence type="ECO:0000313" key="13">
    <source>
        <dbReference type="Proteomes" id="UP000179769"/>
    </source>
</evidence>
<feature type="region of interest" description="Disordered" evidence="10">
    <location>
        <begin position="353"/>
        <end position="409"/>
    </location>
</feature>
<dbReference type="PANTHER" id="PTHR42711">
    <property type="entry name" value="ABC TRANSPORTER ATP-BINDING PROTEIN"/>
    <property type="match status" value="1"/>
</dbReference>
<keyword evidence="5 12" id="KW-0067">ATP-binding</keyword>
<comment type="caution">
    <text evidence="12">The sequence shown here is derived from an EMBL/GenBank/DDBJ whole genome shotgun (WGS) entry which is preliminary data.</text>
</comment>
<name>A0A1S1PJI1_9ACTN</name>
<dbReference type="Pfam" id="PF00005">
    <property type="entry name" value="ABC_tran"/>
    <property type="match status" value="1"/>
</dbReference>
<evidence type="ECO:0000256" key="9">
    <source>
        <dbReference type="ARBA" id="ARBA00049985"/>
    </source>
</evidence>
<dbReference type="PROSITE" id="PS50893">
    <property type="entry name" value="ABC_TRANSPORTER_2"/>
    <property type="match status" value="1"/>
</dbReference>
<dbReference type="SMART" id="SM00382">
    <property type="entry name" value="AAA"/>
    <property type="match status" value="1"/>
</dbReference>
<dbReference type="PANTHER" id="PTHR42711:SF19">
    <property type="entry name" value="DOXORUBICIN RESISTANCE ATP-BINDING PROTEIN DRRA"/>
    <property type="match status" value="1"/>
</dbReference>
<dbReference type="NCBIfam" id="TIGR01188">
    <property type="entry name" value="drrA"/>
    <property type="match status" value="1"/>
</dbReference>
<dbReference type="OrthoDB" id="9804819at2"/>
<evidence type="ECO:0000256" key="8">
    <source>
        <dbReference type="ARBA" id="ARBA00023251"/>
    </source>
</evidence>
<dbReference type="GO" id="GO:0005524">
    <property type="term" value="F:ATP binding"/>
    <property type="evidence" value="ECO:0007669"/>
    <property type="project" value="UniProtKB-KW"/>
</dbReference>
<evidence type="ECO:0000259" key="11">
    <source>
        <dbReference type="PROSITE" id="PS50893"/>
    </source>
</evidence>
<evidence type="ECO:0000256" key="7">
    <source>
        <dbReference type="ARBA" id="ARBA00023136"/>
    </source>
</evidence>
<feature type="domain" description="ABC transporter" evidence="11">
    <location>
        <begin position="30"/>
        <end position="267"/>
    </location>
</feature>
<dbReference type="InterPro" id="IPR017871">
    <property type="entry name" value="ABC_transporter-like_CS"/>
</dbReference>
<dbReference type="Gene3D" id="3.40.50.300">
    <property type="entry name" value="P-loop containing nucleotide triphosphate hydrolases"/>
    <property type="match status" value="1"/>
</dbReference>
<feature type="compositionally biased region" description="Low complexity" evidence="10">
    <location>
        <begin position="1"/>
        <end position="22"/>
    </location>
</feature>
<comment type="subcellular location">
    <subcellularLocation>
        <location evidence="1">Cell membrane</location>
        <topology evidence="1">Peripheral membrane protein</topology>
        <orientation evidence="1">Cytoplasmic side</orientation>
    </subcellularLocation>
</comment>
<keyword evidence="7" id="KW-0472">Membrane</keyword>
<evidence type="ECO:0000256" key="10">
    <source>
        <dbReference type="SAM" id="MobiDB-lite"/>
    </source>
</evidence>
<dbReference type="GO" id="GO:0005886">
    <property type="term" value="C:plasma membrane"/>
    <property type="evidence" value="ECO:0007669"/>
    <property type="project" value="UniProtKB-SubCell"/>
</dbReference>
<evidence type="ECO:0000256" key="4">
    <source>
        <dbReference type="ARBA" id="ARBA00022741"/>
    </source>
</evidence>
<dbReference type="EMBL" id="MAXA01000257">
    <property type="protein sequence ID" value="OHV21239.1"/>
    <property type="molecule type" value="Genomic_DNA"/>
</dbReference>
<evidence type="ECO:0000256" key="5">
    <source>
        <dbReference type="ARBA" id="ARBA00022840"/>
    </source>
</evidence>
<dbReference type="InterPro" id="IPR003593">
    <property type="entry name" value="AAA+_ATPase"/>
</dbReference>
<dbReference type="InterPro" id="IPR027417">
    <property type="entry name" value="P-loop_NTPase"/>
</dbReference>